<feature type="compositionally biased region" description="Polar residues" evidence="12">
    <location>
        <begin position="1204"/>
        <end position="1229"/>
    </location>
</feature>
<dbReference type="InterPro" id="IPR002182">
    <property type="entry name" value="NB-ARC"/>
</dbReference>
<evidence type="ECO:0000256" key="4">
    <source>
        <dbReference type="ARBA" id="ARBA00022737"/>
    </source>
</evidence>
<keyword evidence="3" id="KW-0479">Metal-binding</keyword>
<feature type="region of interest" description="Disordered" evidence="12">
    <location>
        <begin position="1203"/>
        <end position="1229"/>
    </location>
</feature>
<comment type="caution">
    <text evidence="14">The sequence shown here is derived from an EMBL/GenBank/DDBJ whole genome shotgun (WGS) entry which is preliminary data.</text>
</comment>
<gene>
    <name evidence="14" type="ORF">PVAP13_7KG352400</name>
</gene>
<name>A0A8T0QKH9_PANVG</name>
<accession>A0A8T0QKH9</accession>
<keyword evidence="4" id="KW-0677">Repeat</keyword>
<dbReference type="InterPro" id="IPR058922">
    <property type="entry name" value="WHD_DRP"/>
</dbReference>
<feature type="region of interest" description="Disordered" evidence="12">
    <location>
        <begin position="119"/>
        <end position="140"/>
    </location>
</feature>
<evidence type="ECO:0000256" key="11">
    <source>
        <dbReference type="SAM" id="Coils"/>
    </source>
</evidence>
<keyword evidence="15" id="KW-1185">Reference proteome</keyword>
<keyword evidence="2" id="KW-0433">Leucine-rich repeat</keyword>
<evidence type="ECO:0000313" key="14">
    <source>
        <dbReference type="EMBL" id="KAG2574850.1"/>
    </source>
</evidence>
<evidence type="ECO:0000256" key="10">
    <source>
        <dbReference type="PROSITE-ProRule" id="PRU00027"/>
    </source>
</evidence>
<dbReference type="Gene3D" id="1.20.5.4130">
    <property type="match status" value="1"/>
</dbReference>
<evidence type="ECO:0000256" key="2">
    <source>
        <dbReference type="ARBA" id="ARBA00022614"/>
    </source>
</evidence>
<feature type="coiled-coil region" evidence="11">
    <location>
        <begin position="245"/>
        <end position="272"/>
    </location>
</feature>
<keyword evidence="9" id="KW-0067">ATP-binding</keyword>
<dbReference type="GO" id="GO:0051707">
    <property type="term" value="P:response to other organism"/>
    <property type="evidence" value="ECO:0007669"/>
    <property type="project" value="UniProtKB-ARBA"/>
</dbReference>
<reference evidence="14" key="1">
    <citation type="submission" date="2020-05" db="EMBL/GenBank/DDBJ databases">
        <title>WGS assembly of Panicum virgatum.</title>
        <authorList>
            <person name="Lovell J.T."/>
            <person name="Jenkins J."/>
            <person name="Shu S."/>
            <person name="Juenger T.E."/>
            <person name="Schmutz J."/>
        </authorList>
    </citation>
    <scope>NUCLEOTIDE SEQUENCE</scope>
    <source>
        <strain evidence="14">AP13</strain>
    </source>
</reference>
<evidence type="ECO:0000256" key="9">
    <source>
        <dbReference type="ARBA" id="ARBA00022840"/>
    </source>
</evidence>
<dbReference type="GO" id="GO:0008270">
    <property type="term" value="F:zinc ion binding"/>
    <property type="evidence" value="ECO:0007669"/>
    <property type="project" value="UniProtKB-KW"/>
</dbReference>
<sequence>MEAGDPHVEAAVLWLAQTILEVLFAGGMEEWIRQVGLADDTERLKSEIERVEAVLAAVKGRAAENRPLARSLGRLKELLYDADDMVDELDYYRLQHQVQGGTIALDNQPQGTDLHGGAQLVEGSRDNSGIPNRNDRKKRSKAWEDFSITEEDADGKPVKAECIYCHTVVRCETTKGTSVLHNHLKSENCKRKRAAIEQTPIPSSADVGAQNGTTISPHDSDRRKRMRSDEVLAHNTAANTLLWDKAEICNRIQQATHQLEKAISEVQKLHGLGSVPSWNLYQNTAADPCRRTSSLIQCKMYGRVDEKNSIIEHMRGDKPDSVAVLPIVGIGGIGKTALAQIIYNEPNVKSLFDYRIWIWVSSNFDEVRLTMEMLDFVSHETCVGISCLAKLQEILVTHVTSKRTLLILDDVWDDIDDSRWNKLLAPLRSDNAKGNVIIVTTRKLCVAKRIGTLLPFELDSLQNEDFWLLFKACAFGDENYKEHPCLTIIGQQIAKNLHGNPLAAQTAGMLLREQLTIDHWSNILKNEKWKSLQLNGGIMHALKVSYDELPYCLQQCFLYCSIFPQNHQFLSNELVCTWISQGFVKCSHWTKRLEEIGQNYLTDLLNSGFFKQVDTKDPTLYVMPSLMHDFARLVSGTECAVIDDLACREVLPTIRHLSILTYSAYHEDQHGNILRIERFEENLRRVVNSTRKLRTLVLIGKYDHFFLQSLQGILQKAQNLRMLQISAAYARFGYSACNLVNSTHVRYLKLRGNEDSEVLPEALSKFYHLQVLDIGLDRYSTVHNGMNNLISLRHLVASKAVYSSISSIGKMTSLQELHDFKVEKCNSFEIAQLQSMSELVQLGVSQLEKVVTREEAYGAKLREKSRLEKLHLSWGYTLSVDDYIAMHETSIEAVVTGTSKEMVEGLEPHHNLKHLQISGYGSGTSPDWLVRTVSVTGLQTLHLEDCRELQVLPSLERLPLLTKLKLKNMGKVRQVKVPSLEELVLTEMPELESCSCSSVRDLNSSLRVLLIERCRVLKVFPLFESCANLIIEQKSWLSGLSELTVDDCPNLAISHTLPPSSTVCRLSITGVSTLPEMKGSTNGELEITGYRNPGWDIFSGSPDKPTQPDDNFWPFHHLRALTSLQLENCLDLFSPDVLAVQAREDMADANFNALPSLKRLGICDCGITGKWLSVMLRHAPALEELHLVGCNQISGLLMGETESRSLSHTPTPRASSASNPDGASTSSTSKGLLRIPSNLIPCLKKIIIVRCGELTFQGDKDCFSGFTSLEKLTIWGCPKLISSLVHKYENSDQRNGRLLLPHSLVELDIRDCSLEALQLCFLEDRNCLKKLQIHIGPSLKSLRLHSCTTLEELVVASCASLRVPEGNFTCLKKLVLDDNPGLEWLQLYSCTALESLMIEDCASLATLEGNFTCLRELELRGNPMLKSIQLRSCTALEELVVHGCESLDALEDFRCLRGLRYLDAFGCPGLSHYLERLSSQGRYGVCAGLERLVTDDYSFLATSFCKCLTSLRRLEFRQCLGKVWRLTDEQDSALQLLTSLQELLFWNCRDLAYLPVGLHSLSSLKRLEIYHCSSVSRLPEKGLPPSLEELVIFHCTEELTEQCRMLAKTRSKPRVEIDWKYVNCG</sequence>
<feature type="region of interest" description="Disordered" evidence="12">
    <location>
        <begin position="203"/>
        <end position="224"/>
    </location>
</feature>
<evidence type="ECO:0000313" key="15">
    <source>
        <dbReference type="Proteomes" id="UP000823388"/>
    </source>
</evidence>
<dbReference type="PANTHER" id="PTHR36766">
    <property type="entry name" value="PLANT BROAD-SPECTRUM MILDEW RESISTANCE PROTEIN RPW8"/>
    <property type="match status" value="1"/>
</dbReference>
<evidence type="ECO:0000256" key="1">
    <source>
        <dbReference type="ARBA" id="ARBA00008894"/>
    </source>
</evidence>
<keyword evidence="8" id="KW-0862">Zinc</keyword>
<dbReference type="GO" id="GO:0043531">
    <property type="term" value="F:ADP binding"/>
    <property type="evidence" value="ECO:0007669"/>
    <property type="project" value="InterPro"/>
</dbReference>
<dbReference type="OrthoDB" id="689569at2759"/>
<proteinExistence type="inferred from homology"/>
<dbReference type="InterPro" id="IPR036388">
    <property type="entry name" value="WH-like_DNA-bd_sf"/>
</dbReference>
<dbReference type="InterPro" id="IPR056789">
    <property type="entry name" value="LRR_R13L1-DRL21"/>
</dbReference>
<dbReference type="SUPFAM" id="SSF52058">
    <property type="entry name" value="L domain-like"/>
    <property type="match status" value="3"/>
</dbReference>
<dbReference type="EMBL" id="CM029049">
    <property type="protein sequence ID" value="KAG2574850.1"/>
    <property type="molecule type" value="Genomic_DNA"/>
</dbReference>
<dbReference type="InterPro" id="IPR027417">
    <property type="entry name" value="P-loop_NTPase"/>
</dbReference>
<dbReference type="GO" id="GO:0005524">
    <property type="term" value="F:ATP binding"/>
    <property type="evidence" value="ECO:0007669"/>
    <property type="project" value="UniProtKB-KW"/>
</dbReference>
<comment type="similarity">
    <text evidence="1">Belongs to the disease resistance NB-LRR family.</text>
</comment>
<dbReference type="Pfam" id="PF23559">
    <property type="entry name" value="WHD_DRP"/>
    <property type="match status" value="1"/>
</dbReference>
<evidence type="ECO:0000256" key="5">
    <source>
        <dbReference type="ARBA" id="ARBA00022741"/>
    </source>
</evidence>
<organism evidence="14 15">
    <name type="scientific">Panicum virgatum</name>
    <name type="common">Blackwell switchgrass</name>
    <dbReference type="NCBI Taxonomy" id="38727"/>
    <lineage>
        <taxon>Eukaryota</taxon>
        <taxon>Viridiplantae</taxon>
        <taxon>Streptophyta</taxon>
        <taxon>Embryophyta</taxon>
        <taxon>Tracheophyta</taxon>
        <taxon>Spermatophyta</taxon>
        <taxon>Magnoliopsida</taxon>
        <taxon>Liliopsida</taxon>
        <taxon>Poales</taxon>
        <taxon>Poaceae</taxon>
        <taxon>PACMAD clade</taxon>
        <taxon>Panicoideae</taxon>
        <taxon>Panicodae</taxon>
        <taxon>Paniceae</taxon>
        <taxon>Panicinae</taxon>
        <taxon>Panicum</taxon>
        <taxon>Panicum sect. Hiantes</taxon>
    </lineage>
</organism>
<evidence type="ECO:0000256" key="8">
    <source>
        <dbReference type="ARBA" id="ARBA00022833"/>
    </source>
</evidence>
<keyword evidence="6 10" id="KW-0863">Zinc-finger</keyword>
<protein>
    <recommendedName>
        <fullName evidence="13">BED-type domain-containing protein</fullName>
    </recommendedName>
</protein>
<dbReference type="Pfam" id="PF18052">
    <property type="entry name" value="Rx_N"/>
    <property type="match status" value="1"/>
</dbReference>
<dbReference type="SUPFAM" id="SSF52540">
    <property type="entry name" value="P-loop containing nucleoside triphosphate hydrolases"/>
    <property type="match status" value="1"/>
</dbReference>
<dbReference type="Gene3D" id="1.10.10.10">
    <property type="entry name" value="Winged helix-like DNA-binding domain superfamily/Winged helix DNA-binding domain"/>
    <property type="match status" value="1"/>
</dbReference>
<dbReference type="SMART" id="SM00614">
    <property type="entry name" value="ZnF_BED"/>
    <property type="match status" value="1"/>
</dbReference>
<dbReference type="InterPro" id="IPR041118">
    <property type="entry name" value="Rx_N"/>
</dbReference>
<dbReference type="PROSITE" id="PS50808">
    <property type="entry name" value="ZF_BED"/>
    <property type="match status" value="1"/>
</dbReference>
<dbReference type="InterPro" id="IPR032675">
    <property type="entry name" value="LRR_dom_sf"/>
</dbReference>
<dbReference type="PRINTS" id="PR00364">
    <property type="entry name" value="DISEASERSIST"/>
</dbReference>
<evidence type="ECO:0000256" key="12">
    <source>
        <dbReference type="SAM" id="MobiDB-lite"/>
    </source>
</evidence>
<dbReference type="Pfam" id="PF25019">
    <property type="entry name" value="LRR_R13L1-DRL21"/>
    <property type="match status" value="1"/>
</dbReference>
<dbReference type="PANTHER" id="PTHR36766:SF73">
    <property type="entry name" value="NB-ARC DOMAIN-CONTAINING PROTEIN"/>
    <property type="match status" value="1"/>
</dbReference>
<dbReference type="GO" id="GO:0006952">
    <property type="term" value="P:defense response"/>
    <property type="evidence" value="ECO:0007669"/>
    <property type="project" value="UniProtKB-KW"/>
</dbReference>
<dbReference type="GO" id="GO:0003677">
    <property type="term" value="F:DNA binding"/>
    <property type="evidence" value="ECO:0007669"/>
    <property type="project" value="InterPro"/>
</dbReference>
<evidence type="ECO:0000256" key="3">
    <source>
        <dbReference type="ARBA" id="ARBA00022723"/>
    </source>
</evidence>
<dbReference type="InterPro" id="IPR003656">
    <property type="entry name" value="Znf_BED"/>
</dbReference>
<evidence type="ECO:0000259" key="13">
    <source>
        <dbReference type="PROSITE" id="PS50808"/>
    </source>
</evidence>
<dbReference type="Gene3D" id="3.80.10.10">
    <property type="entry name" value="Ribonuclease Inhibitor"/>
    <property type="match status" value="5"/>
</dbReference>
<dbReference type="Proteomes" id="UP000823388">
    <property type="component" value="Chromosome 7K"/>
</dbReference>
<dbReference type="Pfam" id="PF00931">
    <property type="entry name" value="NB-ARC"/>
    <property type="match status" value="1"/>
</dbReference>
<keyword evidence="5" id="KW-0547">Nucleotide-binding</keyword>
<evidence type="ECO:0000256" key="6">
    <source>
        <dbReference type="ARBA" id="ARBA00022771"/>
    </source>
</evidence>
<feature type="domain" description="BED-type" evidence="13">
    <location>
        <begin position="137"/>
        <end position="196"/>
    </location>
</feature>
<keyword evidence="7" id="KW-0611">Plant defense</keyword>
<dbReference type="Gene3D" id="3.40.50.300">
    <property type="entry name" value="P-loop containing nucleotide triphosphate hydrolases"/>
    <property type="match status" value="1"/>
</dbReference>
<evidence type="ECO:0000256" key="7">
    <source>
        <dbReference type="ARBA" id="ARBA00022821"/>
    </source>
</evidence>
<keyword evidence="11" id="KW-0175">Coiled coil</keyword>